<dbReference type="PROSITE" id="PS50885">
    <property type="entry name" value="HAMP"/>
    <property type="match status" value="1"/>
</dbReference>
<evidence type="ECO:0000256" key="4">
    <source>
        <dbReference type="ARBA" id="ARBA00023224"/>
    </source>
</evidence>
<dbReference type="GO" id="GO:0004888">
    <property type="term" value="F:transmembrane signaling receptor activity"/>
    <property type="evidence" value="ECO:0007669"/>
    <property type="project" value="InterPro"/>
</dbReference>
<dbReference type="InterPro" id="IPR004089">
    <property type="entry name" value="MCPsignal_dom"/>
</dbReference>
<dbReference type="PRINTS" id="PR00260">
    <property type="entry name" value="CHEMTRNSDUCR"/>
</dbReference>
<dbReference type="InterPro" id="IPR024478">
    <property type="entry name" value="HlyB_4HB_MCP"/>
</dbReference>
<name>A0A0K9YS16_9BACL</name>
<dbReference type="AlphaFoldDB" id="A0A0K9YS16"/>
<keyword evidence="3 7" id="KW-0472">Membrane</keyword>
<dbReference type="GO" id="GO:0005886">
    <property type="term" value="C:plasma membrane"/>
    <property type="evidence" value="ECO:0007669"/>
    <property type="project" value="UniProtKB-SubCell"/>
</dbReference>
<accession>A0A0K9YS16</accession>
<feature type="transmembrane region" description="Helical" evidence="7">
    <location>
        <begin position="28"/>
        <end position="49"/>
    </location>
</feature>
<dbReference type="Proteomes" id="UP000036834">
    <property type="component" value="Unassembled WGS sequence"/>
</dbReference>
<evidence type="ECO:0000313" key="10">
    <source>
        <dbReference type="EMBL" id="KNB70985.1"/>
    </source>
</evidence>
<dbReference type="SMART" id="SM00304">
    <property type="entry name" value="HAMP"/>
    <property type="match status" value="1"/>
</dbReference>
<dbReference type="Gene3D" id="6.10.340.10">
    <property type="match status" value="1"/>
</dbReference>
<keyword evidence="2" id="KW-1003">Cell membrane</keyword>
<comment type="caution">
    <text evidence="10">The sequence shown here is derived from an EMBL/GenBank/DDBJ whole genome shotgun (WGS) entry which is preliminary data.</text>
</comment>
<dbReference type="STRING" id="54915.ADS79_19350"/>
<dbReference type="EMBL" id="LGIQ01000009">
    <property type="protein sequence ID" value="KNB70985.1"/>
    <property type="molecule type" value="Genomic_DNA"/>
</dbReference>
<dbReference type="Pfam" id="PF00015">
    <property type="entry name" value="MCPsignal"/>
    <property type="match status" value="1"/>
</dbReference>
<dbReference type="PATRIC" id="fig|54915.3.peg.2975"/>
<dbReference type="SUPFAM" id="SSF58104">
    <property type="entry name" value="Methyl-accepting chemotaxis protein (MCP) signaling domain"/>
    <property type="match status" value="1"/>
</dbReference>
<dbReference type="Pfam" id="PF00672">
    <property type="entry name" value="HAMP"/>
    <property type="match status" value="1"/>
</dbReference>
<evidence type="ECO:0000256" key="3">
    <source>
        <dbReference type="ARBA" id="ARBA00023136"/>
    </source>
</evidence>
<dbReference type="InterPro" id="IPR003660">
    <property type="entry name" value="HAMP_dom"/>
</dbReference>
<dbReference type="PANTHER" id="PTHR32089:SF112">
    <property type="entry name" value="LYSOZYME-LIKE PROTEIN-RELATED"/>
    <property type="match status" value="1"/>
</dbReference>
<dbReference type="GO" id="GO:0007165">
    <property type="term" value="P:signal transduction"/>
    <property type="evidence" value="ECO:0007669"/>
    <property type="project" value="UniProtKB-KW"/>
</dbReference>
<evidence type="ECO:0000259" key="8">
    <source>
        <dbReference type="PROSITE" id="PS50111"/>
    </source>
</evidence>
<keyword evidence="7" id="KW-1133">Transmembrane helix</keyword>
<evidence type="ECO:0000313" key="11">
    <source>
        <dbReference type="Proteomes" id="UP000036834"/>
    </source>
</evidence>
<dbReference type="Pfam" id="PF12729">
    <property type="entry name" value="4HB_MCP_1"/>
    <property type="match status" value="1"/>
</dbReference>
<keyword evidence="4 6" id="KW-0807">Transducer</keyword>
<proteinExistence type="inferred from homology"/>
<protein>
    <recommendedName>
        <fullName evidence="12">Chemotaxis protein</fullName>
    </recommendedName>
</protein>
<feature type="domain" description="Methyl-accepting transducer" evidence="8">
    <location>
        <begin position="297"/>
        <end position="533"/>
    </location>
</feature>
<comment type="similarity">
    <text evidence="5">Belongs to the methyl-accepting chemotaxis (MCP) protein family.</text>
</comment>
<dbReference type="CDD" id="cd11386">
    <property type="entry name" value="MCP_signal"/>
    <property type="match status" value="1"/>
</dbReference>
<feature type="transmembrane region" description="Helical" evidence="7">
    <location>
        <begin position="200"/>
        <end position="224"/>
    </location>
</feature>
<dbReference type="PANTHER" id="PTHR32089">
    <property type="entry name" value="METHYL-ACCEPTING CHEMOTAXIS PROTEIN MCPB"/>
    <property type="match status" value="1"/>
</dbReference>
<organism evidence="10 11">
    <name type="scientific">Brevibacillus reuszeri</name>
    <dbReference type="NCBI Taxonomy" id="54915"/>
    <lineage>
        <taxon>Bacteria</taxon>
        <taxon>Bacillati</taxon>
        <taxon>Bacillota</taxon>
        <taxon>Bacilli</taxon>
        <taxon>Bacillales</taxon>
        <taxon>Paenibacillaceae</taxon>
        <taxon>Brevibacillus</taxon>
    </lineage>
</organism>
<feature type="domain" description="HAMP" evidence="9">
    <location>
        <begin position="225"/>
        <end position="278"/>
    </location>
</feature>
<dbReference type="InterPro" id="IPR004090">
    <property type="entry name" value="Chemotax_Me-accpt_rcpt"/>
</dbReference>
<sequence length="583" mass="63218">MKVVLSEFFVLLSFCSKGDHMRVSIRNKMLIVFLLISVLFGVVSGLSYLQFMKVKDAYSELLNQQMTIYLYAQDMEGLVAQQNSALQGYLLNKENNELDALSEASGKIVQRLEQLTQLMNTPEQKERMDVLTRLNQEFTSKVDGVIALVKEGKMAEAIEANKKDASALGRSIRVLANTIVEDQQELMETAKAEVDTHVTLLSTVVLSMSAAMVIVSFLIGPIIARSISKPILLITEKAKLIAAGDLSVADITLKNRDETRDLAQSFNQMKGNLRELLSQVNASSEQVAASAEELMASTEQVTLATNQVAKTIQEMSTQATAAAQAGEESAKGMEEVASGFTHIAKSTAIVSETALESAEEAKQGNEAIQSAIQQMNVINQSVASSTLLANQLNERSKEIETFIEVITQISNQTNLLALNAAIEAARAGEHGKGFAVVADEVRKLAEESRSSADQIISLVQEIQQDTAKIMNGMKMETKEVEEGIRVIHHAGESFHRIVKAIEKVNVQTEEVSASSQEISAGTQQVAASVEEMSNMAKDSAAGSENIASVAEEQLASMEEISASAASLSRLAENLQEAVHKFKI</sequence>
<dbReference type="CDD" id="cd06225">
    <property type="entry name" value="HAMP"/>
    <property type="match status" value="1"/>
</dbReference>
<gene>
    <name evidence="10" type="ORF">ADS79_19350</name>
</gene>
<evidence type="ECO:0000256" key="6">
    <source>
        <dbReference type="PROSITE-ProRule" id="PRU00284"/>
    </source>
</evidence>
<evidence type="ECO:0000256" key="5">
    <source>
        <dbReference type="ARBA" id="ARBA00029447"/>
    </source>
</evidence>
<keyword evidence="7" id="KW-0812">Transmembrane</keyword>
<dbReference type="GO" id="GO:0006935">
    <property type="term" value="P:chemotaxis"/>
    <property type="evidence" value="ECO:0007669"/>
    <property type="project" value="InterPro"/>
</dbReference>
<evidence type="ECO:0000256" key="1">
    <source>
        <dbReference type="ARBA" id="ARBA00004236"/>
    </source>
</evidence>
<comment type="subcellular location">
    <subcellularLocation>
        <location evidence="1">Cell membrane</location>
    </subcellularLocation>
</comment>
<evidence type="ECO:0000259" key="9">
    <source>
        <dbReference type="PROSITE" id="PS50885"/>
    </source>
</evidence>
<evidence type="ECO:0000256" key="2">
    <source>
        <dbReference type="ARBA" id="ARBA00022475"/>
    </source>
</evidence>
<dbReference type="PROSITE" id="PS50111">
    <property type="entry name" value="CHEMOTAXIS_TRANSDUC_2"/>
    <property type="match status" value="1"/>
</dbReference>
<dbReference type="Gene3D" id="1.10.287.950">
    <property type="entry name" value="Methyl-accepting chemotaxis protein"/>
    <property type="match status" value="1"/>
</dbReference>
<dbReference type="SMART" id="SM00283">
    <property type="entry name" value="MA"/>
    <property type="match status" value="1"/>
</dbReference>
<reference evidence="11" key="1">
    <citation type="submission" date="2015-07" db="EMBL/GenBank/DDBJ databases">
        <title>Genome sequencing project for genomic taxonomy and phylogenomics of Bacillus-like bacteria.</title>
        <authorList>
            <person name="Liu B."/>
            <person name="Wang J."/>
            <person name="Zhu Y."/>
            <person name="Liu G."/>
            <person name="Chen Q."/>
            <person name="Chen Z."/>
            <person name="Lan J."/>
            <person name="Che J."/>
            <person name="Ge C."/>
            <person name="Shi H."/>
            <person name="Pan Z."/>
            <person name="Liu X."/>
        </authorList>
    </citation>
    <scope>NUCLEOTIDE SEQUENCE [LARGE SCALE GENOMIC DNA]</scope>
    <source>
        <strain evidence="11">DSM 9887</strain>
    </source>
</reference>
<evidence type="ECO:0000256" key="7">
    <source>
        <dbReference type="SAM" id="Phobius"/>
    </source>
</evidence>
<evidence type="ECO:0008006" key="12">
    <source>
        <dbReference type="Google" id="ProtNLM"/>
    </source>
</evidence>